<reference evidence="1 2" key="1">
    <citation type="submission" date="2023-04" db="EMBL/GenBank/DDBJ databases">
        <title>Complete genome sequence of Alisedimentitalea scapharcae.</title>
        <authorList>
            <person name="Rong J.-C."/>
            <person name="Yi M.-L."/>
            <person name="Zhao Q."/>
        </authorList>
    </citation>
    <scope>NUCLEOTIDE SEQUENCE [LARGE SCALE GENOMIC DNA]</scope>
    <source>
        <strain evidence="1 2">KCTC 42119</strain>
    </source>
</reference>
<dbReference type="EMBL" id="CP123584">
    <property type="protein sequence ID" value="WZK89964.1"/>
    <property type="molecule type" value="Genomic_DNA"/>
</dbReference>
<evidence type="ECO:0000313" key="1">
    <source>
        <dbReference type="EMBL" id="WZK89964.1"/>
    </source>
</evidence>
<dbReference type="RefSeq" id="WP_406648459.1">
    <property type="nucleotide sequence ID" value="NZ_CP123584.1"/>
</dbReference>
<organism evidence="1 2">
    <name type="scientific">Aliisedimentitalea scapharcae</name>
    <dbReference type="NCBI Taxonomy" id="1524259"/>
    <lineage>
        <taxon>Bacteria</taxon>
        <taxon>Pseudomonadati</taxon>
        <taxon>Pseudomonadota</taxon>
        <taxon>Alphaproteobacteria</taxon>
        <taxon>Rhodobacterales</taxon>
        <taxon>Roseobacteraceae</taxon>
        <taxon>Aliisedimentitalea</taxon>
    </lineage>
</organism>
<protein>
    <submittedName>
        <fullName evidence="1">Uncharacterized protein</fullName>
    </submittedName>
</protein>
<proteinExistence type="predicted"/>
<evidence type="ECO:0000313" key="2">
    <source>
        <dbReference type="Proteomes" id="UP001623232"/>
    </source>
</evidence>
<gene>
    <name evidence="1" type="ORF">QEZ52_05300</name>
</gene>
<sequence length="63" mass="7179">MPVLLLVLLLGVFAYFVWRARTTTLTRDCRWRQVSRDGAWQCSFCGSKAQGKNMPTACQKVGR</sequence>
<name>A0ABZ2XX93_9RHOB</name>
<accession>A0ABZ2XX93</accession>
<dbReference type="Proteomes" id="UP001623232">
    <property type="component" value="Chromosome"/>
</dbReference>
<keyword evidence="2" id="KW-1185">Reference proteome</keyword>